<evidence type="ECO:0000313" key="4">
    <source>
        <dbReference type="EMBL" id="SMG36750.1"/>
    </source>
</evidence>
<evidence type="ECO:0000256" key="2">
    <source>
        <dbReference type="ARBA" id="ARBA00022679"/>
    </source>
</evidence>
<evidence type="ECO:0000256" key="1">
    <source>
        <dbReference type="ARBA" id="ARBA00022676"/>
    </source>
</evidence>
<dbReference type="CDD" id="cd03801">
    <property type="entry name" value="GT4_PimA-like"/>
    <property type="match status" value="1"/>
</dbReference>
<accession>A0ABY1MAT4</accession>
<dbReference type="Pfam" id="PF13692">
    <property type="entry name" value="Glyco_trans_1_4"/>
    <property type="match status" value="1"/>
</dbReference>
<dbReference type="Proteomes" id="UP000193566">
    <property type="component" value="Unassembled WGS sequence"/>
</dbReference>
<keyword evidence="5" id="KW-1185">Reference proteome</keyword>
<dbReference type="SUPFAM" id="SSF53756">
    <property type="entry name" value="UDP-Glycosyltransferase/glycogen phosphorylase"/>
    <property type="match status" value="1"/>
</dbReference>
<dbReference type="EMBL" id="FXAV01000005">
    <property type="protein sequence ID" value="SMG36750.1"/>
    <property type="molecule type" value="Genomic_DNA"/>
</dbReference>
<sequence length="352" mass="38211">MRVVLLHGSNDNYGASRVLLDEVRVLVGLGYDVTVAVPTDGPLRNQCAHVGAQLIVDPTLIVLRKANLRDAIGIPKLPNYAQHADLIVIWTLAMAAYIPALRIAKTRFYVSVHELQENIIGKALCALLARGSYPVVCCSKAVARWVRKEGVEAQRLYVTYPILDFEHPDREPRSKPPSPITVAVVGRLNGHKGHLDVLAALKSPVLANVPIDLRLFGGPFPGQEYAAEEIRTAAIAEDRARLMGEVPDMAEHLRDVDIVACFPTKPEPFGLVPIEAWAAGARSVGFNDGGAGEVLPSVGGIGFERGSSIANCIALVIDNWDRLPDLPNHREVSSQYSLAARRDVLNRVLDAV</sequence>
<evidence type="ECO:0000259" key="3">
    <source>
        <dbReference type="Pfam" id="PF13439"/>
    </source>
</evidence>
<dbReference type="InterPro" id="IPR028098">
    <property type="entry name" value="Glyco_trans_4-like_N"/>
</dbReference>
<dbReference type="Gene3D" id="3.40.50.2000">
    <property type="entry name" value="Glycogen Phosphorylase B"/>
    <property type="match status" value="2"/>
</dbReference>
<comment type="caution">
    <text evidence="4">The sequence shown here is derived from an EMBL/GenBank/DDBJ whole genome shotgun (WGS) entry which is preliminary data.</text>
</comment>
<reference evidence="4 5" key="1">
    <citation type="submission" date="2017-04" db="EMBL/GenBank/DDBJ databases">
        <authorList>
            <person name="Varghese N."/>
            <person name="Submissions S."/>
        </authorList>
    </citation>
    <scope>NUCLEOTIDE SEQUENCE [LARGE SCALE GENOMIC DNA]</scope>
    <source>
        <strain evidence="4 5">J3</strain>
    </source>
</reference>
<name>A0ABY1MAT4_RHORH</name>
<dbReference type="RefSeq" id="WP_085469159.1">
    <property type="nucleotide sequence ID" value="NZ_FXAV01000005.1"/>
</dbReference>
<evidence type="ECO:0000313" key="5">
    <source>
        <dbReference type="Proteomes" id="UP000193566"/>
    </source>
</evidence>
<proteinExistence type="predicted"/>
<keyword evidence="1" id="KW-0328">Glycosyltransferase</keyword>
<organism evidence="4 5">
    <name type="scientific">Rhodococcus rhodochrous J3</name>
    <dbReference type="NCBI Taxonomy" id="903528"/>
    <lineage>
        <taxon>Bacteria</taxon>
        <taxon>Bacillati</taxon>
        <taxon>Actinomycetota</taxon>
        <taxon>Actinomycetes</taxon>
        <taxon>Mycobacteriales</taxon>
        <taxon>Nocardiaceae</taxon>
        <taxon>Rhodococcus</taxon>
    </lineage>
</organism>
<protein>
    <submittedName>
        <fullName evidence="4">Glycosyltransferase involved in cell wall bisynthesis</fullName>
    </submittedName>
</protein>
<dbReference type="Pfam" id="PF13439">
    <property type="entry name" value="Glyco_transf_4"/>
    <property type="match status" value="1"/>
</dbReference>
<feature type="domain" description="Glycosyltransferase subfamily 4-like N-terminal" evidence="3">
    <location>
        <begin position="14"/>
        <end position="165"/>
    </location>
</feature>
<keyword evidence="2" id="KW-0808">Transferase</keyword>
<gene>
    <name evidence="4" type="ORF">SAMN02745947_02514</name>
</gene>
<dbReference type="PANTHER" id="PTHR12526">
    <property type="entry name" value="GLYCOSYLTRANSFERASE"/>
    <property type="match status" value="1"/>
</dbReference>